<dbReference type="GO" id="GO:0003677">
    <property type="term" value="F:DNA binding"/>
    <property type="evidence" value="ECO:0007669"/>
    <property type="project" value="UniProtKB-KW"/>
</dbReference>
<keyword evidence="1" id="KW-0238">DNA-binding</keyword>
<protein>
    <submittedName>
        <fullName evidence="3">Transposase</fullName>
    </submittedName>
</protein>
<keyword evidence="4" id="KW-1185">Reference proteome</keyword>
<gene>
    <name evidence="3" type="ORF">SAMN06264868_1011</name>
</gene>
<evidence type="ECO:0000313" key="4">
    <source>
        <dbReference type="Proteomes" id="UP001157947"/>
    </source>
</evidence>
<dbReference type="InterPro" id="IPR010095">
    <property type="entry name" value="Cas12f1-like_TNB"/>
</dbReference>
<dbReference type="Pfam" id="PF07282">
    <property type="entry name" value="Cas12f1-like_TNB"/>
    <property type="match status" value="1"/>
</dbReference>
<dbReference type="AlphaFoldDB" id="A0AA45WI31"/>
<accession>A0AA45WI31</accession>
<comment type="caution">
    <text evidence="3">The sequence shown here is derived from an EMBL/GenBank/DDBJ whole genome shotgun (WGS) entry which is preliminary data.</text>
</comment>
<dbReference type="Proteomes" id="UP001157947">
    <property type="component" value="Unassembled WGS sequence"/>
</dbReference>
<feature type="non-terminal residue" evidence="3">
    <location>
        <position position="1"/>
    </location>
</feature>
<name>A0AA45WI31_9AQUI</name>
<reference evidence="3" key="1">
    <citation type="submission" date="2017-05" db="EMBL/GenBank/DDBJ databases">
        <authorList>
            <person name="Varghese N."/>
            <person name="Submissions S."/>
        </authorList>
    </citation>
    <scope>NUCLEOTIDE SEQUENCE</scope>
    <source>
        <strain evidence="3">DSM 18763</strain>
    </source>
</reference>
<evidence type="ECO:0000313" key="3">
    <source>
        <dbReference type="EMBL" id="SMP00193.1"/>
    </source>
</evidence>
<evidence type="ECO:0000256" key="1">
    <source>
        <dbReference type="ARBA" id="ARBA00023125"/>
    </source>
</evidence>
<sequence>KKPKYIVNVDLNIQRNLATISVNEIDWKNKQSKLKEITFINGEITRLTYKRDYLLHLIRIKQRLTGRKPNKEDNKYLWRKINNLNREIALKVAKEIDKIVNSEEWKVDSEKIVVFEKLKGLRANKDKSKKLNRKLNYWLKSRIIDKVKEKGLEKGYVVDDIYPQYTSQRCSKCGAIGERFSPNGSTALFGCQCCGYKVNADVNAVFNQFFIYLSYLLKAGREDGSVVPLGISLKGSSKRRTKSKGSSRKSAVVNV</sequence>
<dbReference type="RefSeq" id="WP_283571389.1">
    <property type="nucleotide sequence ID" value="NZ_FXTX01000001.1"/>
</dbReference>
<evidence type="ECO:0000259" key="2">
    <source>
        <dbReference type="Pfam" id="PF07282"/>
    </source>
</evidence>
<organism evidence="3 4">
    <name type="scientific">Venenivibrio stagnispumantis</name>
    <dbReference type="NCBI Taxonomy" id="407998"/>
    <lineage>
        <taxon>Bacteria</taxon>
        <taxon>Pseudomonadati</taxon>
        <taxon>Aquificota</taxon>
        <taxon>Aquificia</taxon>
        <taxon>Aquificales</taxon>
        <taxon>Hydrogenothermaceae</taxon>
        <taxon>Venenivibrio</taxon>
    </lineage>
</organism>
<dbReference type="EMBL" id="FXTX01000001">
    <property type="protein sequence ID" value="SMP00193.1"/>
    <property type="molecule type" value="Genomic_DNA"/>
</dbReference>
<feature type="domain" description="Cas12f1-like TNB" evidence="2">
    <location>
        <begin position="142"/>
        <end position="207"/>
    </location>
</feature>
<proteinExistence type="predicted"/>
<dbReference type="NCBIfam" id="TIGR01766">
    <property type="entry name" value="IS200/IS605 family accessory protein TnpB-like domain"/>
    <property type="match status" value="1"/>
</dbReference>